<dbReference type="Proteomes" id="UP000694251">
    <property type="component" value="Chromosome 12"/>
</dbReference>
<evidence type="ECO:0000256" key="5">
    <source>
        <dbReference type="ARBA" id="ARBA00022729"/>
    </source>
</evidence>
<evidence type="ECO:0000256" key="4">
    <source>
        <dbReference type="ARBA" id="ARBA00022525"/>
    </source>
</evidence>
<dbReference type="PANTHER" id="PTHR31232">
    <property type="match status" value="1"/>
</dbReference>
<evidence type="ECO:0000313" key="7">
    <source>
        <dbReference type="EMBL" id="KAG7547848.1"/>
    </source>
</evidence>
<comment type="similarity">
    <text evidence="2 6">Belongs to the plant self-incompatibility (S1) protein family.</text>
</comment>
<feature type="chain" id="PRO_5035967856" description="S-protein homolog" evidence="6">
    <location>
        <begin position="21"/>
        <end position="133"/>
    </location>
</feature>
<dbReference type="OrthoDB" id="1056348at2759"/>
<gene>
    <name evidence="7" type="ORF">ISN44_As12g030570</name>
</gene>
<dbReference type="EMBL" id="JAEFBJ010000012">
    <property type="protein sequence ID" value="KAG7547848.1"/>
    <property type="molecule type" value="Genomic_DNA"/>
</dbReference>
<dbReference type="GO" id="GO:0005576">
    <property type="term" value="C:extracellular region"/>
    <property type="evidence" value="ECO:0007669"/>
    <property type="project" value="UniProtKB-SubCell"/>
</dbReference>
<sequence length="133" mass="15481">MNRLIFFILVIVMYSGLIEACKKDRVEIHNQLGPGSILTFRCQSNENNLGINQLNFNAAPYIIQFHERVGGGTRWNCHFMYGNETKYVQDIVVYEGTTFFPRCGQLRSWAAKFDGIYMTKKANQPYDKVVRWD</sequence>
<comment type="caution">
    <text evidence="7">The sequence shown here is derived from an EMBL/GenBank/DDBJ whole genome shotgun (WGS) entry which is preliminary data.</text>
</comment>
<organism evidence="7 8">
    <name type="scientific">Arabidopsis suecica</name>
    <name type="common">Swedish thale-cress</name>
    <name type="synonym">Cardaminopsis suecica</name>
    <dbReference type="NCBI Taxonomy" id="45249"/>
    <lineage>
        <taxon>Eukaryota</taxon>
        <taxon>Viridiplantae</taxon>
        <taxon>Streptophyta</taxon>
        <taxon>Embryophyta</taxon>
        <taxon>Tracheophyta</taxon>
        <taxon>Spermatophyta</taxon>
        <taxon>Magnoliopsida</taxon>
        <taxon>eudicotyledons</taxon>
        <taxon>Gunneridae</taxon>
        <taxon>Pentapetalae</taxon>
        <taxon>rosids</taxon>
        <taxon>malvids</taxon>
        <taxon>Brassicales</taxon>
        <taxon>Brassicaceae</taxon>
        <taxon>Camelineae</taxon>
        <taxon>Arabidopsis</taxon>
    </lineage>
</organism>
<accession>A0A8T1YPG0</accession>
<dbReference type="PANTHER" id="PTHR31232:SF113">
    <property type="entry name" value="S-PROTEIN HOMOLOG-RELATED"/>
    <property type="match status" value="1"/>
</dbReference>
<proteinExistence type="inferred from homology"/>
<dbReference type="GO" id="GO:0060320">
    <property type="term" value="P:rejection of self pollen"/>
    <property type="evidence" value="ECO:0007669"/>
    <property type="project" value="UniProtKB-KW"/>
</dbReference>
<keyword evidence="5 6" id="KW-0732">Signal</keyword>
<evidence type="ECO:0000256" key="2">
    <source>
        <dbReference type="ARBA" id="ARBA00005581"/>
    </source>
</evidence>
<dbReference type="AlphaFoldDB" id="A0A8T1YPG0"/>
<name>A0A8T1YPG0_ARASU</name>
<evidence type="ECO:0000256" key="3">
    <source>
        <dbReference type="ARBA" id="ARBA00022471"/>
    </source>
</evidence>
<evidence type="ECO:0000256" key="6">
    <source>
        <dbReference type="RuleBase" id="RU367044"/>
    </source>
</evidence>
<protein>
    <recommendedName>
        <fullName evidence="6">S-protein homolog</fullName>
    </recommendedName>
</protein>
<dbReference type="Pfam" id="PF05938">
    <property type="entry name" value="Self-incomp_S1"/>
    <property type="match status" value="1"/>
</dbReference>
<comment type="subcellular location">
    <subcellularLocation>
        <location evidence="1 6">Secreted</location>
    </subcellularLocation>
</comment>
<reference evidence="7 8" key="1">
    <citation type="submission" date="2020-12" db="EMBL/GenBank/DDBJ databases">
        <title>Concerted genomic and epigenomic changes stabilize Arabidopsis allopolyploids.</title>
        <authorList>
            <person name="Chen Z."/>
        </authorList>
    </citation>
    <scope>NUCLEOTIDE SEQUENCE [LARGE SCALE GENOMIC DNA]</scope>
    <source>
        <strain evidence="7">As9502</strain>
        <tissue evidence="7">Leaf</tissue>
    </source>
</reference>
<dbReference type="InterPro" id="IPR010264">
    <property type="entry name" value="Self-incomp_S1"/>
</dbReference>
<keyword evidence="4 6" id="KW-0964">Secreted</keyword>
<evidence type="ECO:0000313" key="8">
    <source>
        <dbReference type="Proteomes" id="UP000694251"/>
    </source>
</evidence>
<evidence type="ECO:0000256" key="1">
    <source>
        <dbReference type="ARBA" id="ARBA00004613"/>
    </source>
</evidence>
<feature type="signal peptide" evidence="6">
    <location>
        <begin position="1"/>
        <end position="20"/>
    </location>
</feature>
<keyword evidence="3 6" id="KW-0713">Self-incompatibility</keyword>
<keyword evidence="8" id="KW-1185">Reference proteome</keyword>